<dbReference type="Proteomes" id="UP000789375">
    <property type="component" value="Unassembled WGS sequence"/>
</dbReference>
<feature type="non-terminal residue" evidence="1">
    <location>
        <position position="1"/>
    </location>
</feature>
<feature type="non-terminal residue" evidence="1">
    <location>
        <position position="119"/>
    </location>
</feature>
<accession>A0A9N9IIZ2</accession>
<comment type="caution">
    <text evidence="1">The sequence shown here is derived from an EMBL/GenBank/DDBJ whole genome shotgun (WGS) entry which is preliminary data.</text>
</comment>
<dbReference type="AlphaFoldDB" id="A0A9N9IIZ2"/>
<reference evidence="1" key="1">
    <citation type="submission" date="2021-06" db="EMBL/GenBank/DDBJ databases">
        <authorList>
            <person name="Kallberg Y."/>
            <person name="Tangrot J."/>
            <person name="Rosling A."/>
        </authorList>
    </citation>
    <scope>NUCLEOTIDE SEQUENCE</scope>
    <source>
        <strain evidence="1">87-6 pot B 2015</strain>
    </source>
</reference>
<name>A0A9N9IIZ2_FUNMO</name>
<organism evidence="1 2">
    <name type="scientific">Funneliformis mosseae</name>
    <name type="common">Endomycorrhizal fungus</name>
    <name type="synonym">Glomus mosseae</name>
    <dbReference type="NCBI Taxonomy" id="27381"/>
    <lineage>
        <taxon>Eukaryota</taxon>
        <taxon>Fungi</taxon>
        <taxon>Fungi incertae sedis</taxon>
        <taxon>Mucoromycota</taxon>
        <taxon>Glomeromycotina</taxon>
        <taxon>Glomeromycetes</taxon>
        <taxon>Glomerales</taxon>
        <taxon>Glomeraceae</taxon>
        <taxon>Funneliformis</taxon>
    </lineage>
</organism>
<proteinExistence type="predicted"/>
<protein>
    <submittedName>
        <fullName evidence="1">6980_t:CDS:1</fullName>
    </submittedName>
</protein>
<evidence type="ECO:0000313" key="2">
    <source>
        <dbReference type="Proteomes" id="UP000789375"/>
    </source>
</evidence>
<dbReference type="EMBL" id="CAJVPP010019336">
    <property type="protein sequence ID" value="CAG8737718.1"/>
    <property type="molecule type" value="Genomic_DNA"/>
</dbReference>
<gene>
    <name evidence="1" type="ORF">FMOSSE_LOCUS15979</name>
</gene>
<keyword evidence="2" id="KW-1185">Reference proteome</keyword>
<sequence length="119" mass="13847">PSIKRSGAPLTDNEKSIVISIHNYFSWVSFKMEDHQKVTLRKCVAEALRISKSTVGVVVADWNKHGDNNFMPHKTLSRPKLQPDENVSKLLRVLHQLDFYYSQEERRNFLYESPNNIAF</sequence>
<evidence type="ECO:0000313" key="1">
    <source>
        <dbReference type="EMBL" id="CAG8737718.1"/>
    </source>
</evidence>